<proteinExistence type="predicted"/>
<dbReference type="InterPro" id="IPR036908">
    <property type="entry name" value="RlpA-like_sf"/>
</dbReference>
<reference evidence="3" key="1">
    <citation type="submission" date="2023-10" db="EMBL/GenBank/DDBJ databases">
        <authorList>
            <person name="Guldener U."/>
        </authorList>
    </citation>
    <scope>NUCLEOTIDE SEQUENCE</scope>
    <source>
        <strain evidence="3">Mp4</strain>
    </source>
</reference>
<dbReference type="Gene3D" id="2.40.40.10">
    <property type="entry name" value="RlpA-like domain"/>
    <property type="match status" value="1"/>
</dbReference>
<evidence type="ECO:0000313" key="4">
    <source>
        <dbReference type="Proteomes" id="UP001294444"/>
    </source>
</evidence>
<feature type="domain" description="Expansin-like EG45" evidence="2">
    <location>
        <begin position="50"/>
        <end position="201"/>
    </location>
</feature>
<keyword evidence="1" id="KW-0732">Signal</keyword>
<feature type="signal peptide" evidence="1">
    <location>
        <begin position="1"/>
        <end position="28"/>
    </location>
</feature>
<organism evidence="3 4">
    <name type="scientific">Melanopsichium pennsylvanicum</name>
    <dbReference type="NCBI Taxonomy" id="63383"/>
    <lineage>
        <taxon>Eukaryota</taxon>
        <taxon>Fungi</taxon>
        <taxon>Dikarya</taxon>
        <taxon>Basidiomycota</taxon>
        <taxon>Ustilaginomycotina</taxon>
        <taxon>Ustilaginomycetes</taxon>
        <taxon>Ustilaginales</taxon>
        <taxon>Ustilaginaceae</taxon>
        <taxon>Melanopsichium</taxon>
    </lineage>
</organism>
<dbReference type="EMBL" id="OAPG01000015">
    <property type="protein sequence ID" value="SNX86640.1"/>
    <property type="molecule type" value="Genomic_DNA"/>
</dbReference>
<dbReference type="AlphaFoldDB" id="A0AAJ5C783"/>
<dbReference type="CDD" id="cd22278">
    <property type="entry name" value="DPBB_GH45_endoglucanase"/>
    <property type="match status" value="1"/>
</dbReference>
<gene>
    <name evidence="3" type="ORF">MEPE_05349</name>
</gene>
<dbReference type="Pfam" id="PF22514">
    <property type="entry name" value="EXPB1_D1"/>
    <property type="match status" value="2"/>
</dbReference>
<keyword evidence="4" id="KW-1185">Reference proteome</keyword>
<dbReference type="PROSITE" id="PS50842">
    <property type="entry name" value="EXPANSIN_EG45"/>
    <property type="match status" value="1"/>
</dbReference>
<protein>
    <recommendedName>
        <fullName evidence="2">Expansin-like EG45 domain-containing protein</fullName>
    </recommendedName>
</protein>
<feature type="chain" id="PRO_5042616210" description="Expansin-like EG45 domain-containing protein" evidence="1">
    <location>
        <begin position="29"/>
        <end position="300"/>
    </location>
</feature>
<dbReference type="Proteomes" id="UP001294444">
    <property type="component" value="Unassembled WGS sequence"/>
</dbReference>
<sequence length="300" mass="31535">MASNRRPMTVSSTIAFLVLFCLMGIASAAVDFAASGYASLTHYDLPSNYVASCGCVGRSTFYPTAALNRFAYGSNTSFGPACGSCFHLRLVSTPLARPHPRPGSDDPWGDGIYYNTSQVTSDSTPNIVVKIIDLCPGAGGPWCNATRLDNGTVQGNSLGFDVHFDLAWPSKAISSSFFPGTHDYGAWNVSYAAVSCDKWAGWKDQAALGSDWTQQSSACCPNNPAPSETDASCPAYYDTLGTNGIVPPNTSNILSKGKGSSNAAPATLEQDATARIAIIFVLAAFMTSFSLSIATESPPL</sequence>
<comment type="caution">
    <text evidence="3">The sequence shown here is derived from an EMBL/GenBank/DDBJ whole genome shotgun (WGS) entry which is preliminary data.</text>
</comment>
<evidence type="ECO:0000259" key="2">
    <source>
        <dbReference type="PROSITE" id="PS50842"/>
    </source>
</evidence>
<evidence type="ECO:0000256" key="1">
    <source>
        <dbReference type="SAM" id="SignalP"/>
    </source>
</evidence>
<dbReference type="SUPFAM" id="SSF50685">
    <property type="entry name" value="Barwin-like endoglucanases"/>
    <property type="match status" value="1"/>
</dbReference>
<dbReference type="InterPro" id="IPR007112">
    <property type="entry name" value="Expansin/allergen_DPBB_dom"/>
</dbReference>
<accession>A0AAJ5C783</accession>
<evidence type="ECO:0000313" key="3">
    <source>
        <dbReference type="EMBL" id="SNX86640.1"/>
    </source>
</evidence>
<name>A0AAJ5C783_9BASI</name>